<keyword evidence="4 7" id="KW-1133">Transmembrane helix</keyword>
<feature type="transmembrane region" description="Helical" evidence="7">
    <location>
        <begin position="181"/>
        <end position="199"/>
    </location>
</feature>
<evidence type="ECO:0000313" key="10">
    <source>
        <dbReference type="Proteomes" id="UP001195914"/>
    </source>
</evidence>
<organism evidence="9 10">
    <name type="scientific">Babesia divergens</name>
    <dbReference type="NCBI Taxonomy" id="32595"/>
    <lineage>
        <taxon>Eukaryota</taxon>
        <taxon>Sar</taxon>
        <taxon>Alveolata</taxon>
        <taxon>Apicomplexa</taxon>
        <taxon>Aconoidasida</taxon>
        <taxon>Piroplasmida</taxon>
        <taxon>Babesiidae</taxon>
        <taxon>Babesia</taxon>
    </lineage>
</organism>
<evidence type="ECO:0000256" key="3">
    <source>
        <dbReference type="ARBA" id="ARBA00022692"/>
    </source>
</evidence>
<feature type="transmembrane region" description="Helical" evidence="7">
    <location>
        <begin position="50"/>
        <end position="71"/>
    </location>
</feature>
<feature type="transmembrane region" description="Helical" evidence="7">
    <location>
        <begin position="426"/>
        <end position="448"/>
    </location>
</feature>
<feature type="transmembrane region" description="Helical" evidence="7">
    <location>
        <begin position="83"/>
        <end position="102"/>
    </location>
</feature>
<reference evidence="9" key="1">
    <citation type="journal article" date="2014" name="Nucleic Acids Res.">
        <title>The evolutionary dynamics of variant antigen genes in Babesia reveal a history of genomic innovation underlying host-parasite interaction.</title>
        <authorList>
            <person name="Jackson A.P."/>
            <person name="Otto T.D."/>
            <person name="Darby A."/>
            <person name="Ramaprasad A."/>
            <person name="Xia D."/>
            <person name="Echaide I.E."/>
            <person name="Farber M."/>
            <person name="Gahlot S."/>
            <person name="Gamble J."/>
            <person name="Gupta D."/>
            <person name="Gupta Y."/>
            <person name="Jackson L."/>
            <person name="Malandrin L."/>
            <person name="Malas T.B."/>
            <person name="Moussa E."/>
            <person name="Nair M."/>
            <person name="Reid A.J."/>
            <person name="Sanders M."/>
            <person name="Sharma J."/>
            <person name="Tracey A."/>
            <person name="Quail M.A."/>
            <person name="Weir W."/>
            <person name="Wastling J.M."/>
            <person name="Hall N."/>
            <person name="Willadsen P."/>
            <person name="Lingelbach K."/>
            <person name="Shiels B."/>
            <person name="Tait A."/>
            <person name="Berriman M."/>
            <person name="Allred D.R."/>
            <person name="Pain A."/>
        </authorList>
    </citation>
    <scope>NUCLEOTIDE SEQUENCE</scope>
    <source>
        <strain evidence="9">1802A</strain>
    </source>
</reference>
<evidence type="ECO:0000256" key="2">
    <source>
        <dbReference type="ARBA" id="ARBA00022448"/>
    </source>
</evidence>
<evidence type="ECO:0000259" key="8">
    <source>
        <dbReference type="PROSITE" id="PS50850"/>
    </source>
</evidence>
<protein>
    <submittedName>
        <fullName evidence="9">Transporter</fullName>
    </submittedName>
</protein>
<comment type="similarity">
    <text evidence="6">Belongs to the major facilitator superfamily. Spinster (TC 2.A.1.49) family.</text>
</comment>
<dbReference type="InterPro" id="IPR044770">
    <property type="entry name" value="MFS_spinster-like"/>
</dbReference>
<keyword evidence="5 7" id="KW-0472">Membrane</keyword>
<feature type="transmembrane region" description="Helical" evidence="7">
    <location>
        <begin position="236"/>
        <end position="261"/>
    </location>
</feature>
<dbReference type="AlphaFoldDB" id="A0AAD9LHF5"/>
<dbReference type="Proteomes" id="UP001195914">
    <property type="component" value="Unassembled WGS sequence"/>
</dbReference>
<feature type="transmembrane region" description="Helical" evidence="7">
    <location>
        <begin position="303"/>
        <end position="326"/>
    </location>
</feature>
<proteinExistence type="inferred from homology"/>
<name>A0AAD9LHF5_BABDI</name>
<dbReference type="PANTHER" id="PTHR23505:SF52">
    <property type="entry name" value="MAJOR FACILITATOR SUPERFAMILY PROTEIN"/>
    <property type="match status" value="1"/>
</dbReference>
<dbReference type="Pfam" id="PF07690">
    <property type="entry name" value="MFS_1"/>
    <property type="match status" value="1"/>
</dbReference>
<keyword evidence="3 7" id="KW-0812">Transmembrane</keyword>
<dbReference type="InterPro" id="IPR020846">
    <property type="entry name" value="MFS_dom"/>
</dbReference>
<dbReference type="SUPFAM" id="SSF103473">
    <property type="entry name" value="MFS general substrate transporter"/>
    <property type="match status" value="1"/>
</dbReference>
<dbReference type="EMBL" id="JAHBMH010000044">
    <property type="protein sequence ID" value="KAK1936426.1"/>
    <property type="molecule type" value="Genomic_DNA"/>
</dbReference>
<dbReference type="PROSITE" id="PS50850">
    <property type="entry name" value="MFS"/>
    <property type="match status" value="1"/>
</dbReference>
<evidence type="ECO:0000256" key="4">
    <source>
        <dbReference type="ARBA" id="ARBA00022989"/>
    </source>
</evidence>
<dbReference type="InterPro" id="IPR011701">
    <property type="entry name" value="MFS"/>
</dbReference>
<comment type="caution">
    <text evidence="9">The sequence shown here is derived from an EMBL/GenBank/DDBJ whole genome shotgun (WGS) entry which is preliminary data.</text>
</comment>
<dbReference type="CDD" id="cd06174">
    <property type="entry name" value="MFS"/>
    <property type="match status" value="1"/>
</dbReference>
<evidence type="ECO:0000313" key="9">
    <source>
        <dbReference type="EMBL" id="KAK1936426.1"/>
    </source>
</evidence>
<feature type="transmembrane region" description="Helical" evidence="7">
    <location>
        <begin position="372"/>
        <end position="394"/>
    </location>
</feature>
<dbReference type="GO" id="GO:0022857">
    <property type="term" value="F:transmembrane transporter activity"/>
    <property type="evidence" value="ECO:0007669"/>
    <property type="project" value="InterPro"/>
</dbReference>
<evidence type="ECO:0000256" key="6">
    <source>
        <dbReference type="ARBA" id="ARBA00024338"/>
    </source>
</evidence>
<accession>A0AAD9LHF5</accession>
<keyword evidence="10" id="KW-1185">Reference proteome</keyword>
<gene>
    <name evidence="9" type="ORF">X943_003380</name>
</gene>
<reference evidence="9" key="2">
    <citation type="submission" date="2021-05" db="EMBL/GenBank/DDBJ databases">
        <authorList>
            <person name="Pain A."/>
        </authorList>
    </citation>
    <scope>NUCLEOTIDE SEQUENCE</scope>
    <source>
        <strain evidence="9">1802A</strain>
    </source>
</reference>
<feature type="transmembrane region" description="Helical" evidence="7">
    <location>
        <begin position="12"/>
        <end position="30"/>
    </location>
</feature>
<feature type="transmembrane region" description="Helical" evidence="7">
    <location>
        <begin position="332"/>
        <end position="351"/>
    </location>
</feature>
<feature type="domain" description="Major facilitator superfamily (MFS) profile" evidence="8">
    <location>
        <begin position="20"/>
        <end position="451"/>
    </location>
</feature>
<dbReference type="PANTHER" id="PTHR23505">
    <property type="entry name" value="SPINSTER"/>
    <property type="match status" value="1"/>
</dbReference>
<evidence type="ECO:0000256" key="5">
    <source>
        <dbReference type="ARBA" id="ARBA00023136"/>
    </source>
</evidence>
<dbReference type="GO" id="GO:0016020">
    <property type="term" value="C:membrane"/>
    <property type="evidence" value="ECO:0007669"/>
    <property type="project" value="UniProtKB-SubCell"/>
</dbReference>
<dbReference type="InterPro" id="IPR036259">
    <property type="entry name" value="MFS_trans_sf"/>
</dbReference>
<keyword evidence="2" id="KW-0813">Transport</keyword>
<feature type="transmembrane region" description="Helical" evidence="7">
    <location>
        <begin position="267"/>
        <end position="291"/>
    </location>
</feature>
<comment type="subcellular location">
    <subcellularLocation>
        <location evidence="1">Membrane</location>
        <topology evidence="1">Multi-pass membrane protein</topology>
    </subcellularLocation>
</comment>
<evidence type="ECO:0000256" key="7">
    <source>
        <dbReference type="SAM" id="Phobius"/>
    </source>
</evidence>
<dbReference type="Gene3D" id="1.20.1250.20">
    <property type="entry name" value="MFS general substrate transporter like domains"/>
    <property type="match status" value="1"/>
</dbReference>
<sequence length="467" mass="50768">MDETVEGKKRAPRVSYGPVGVILYYLYFFLDGYDGQTLPVCMRAFEVSLGLSPASTSVLATVELMAMLGCCPLWGHFADRFDVNYVVAAAMSVSGIVCILLGCASNYSLIIFLRFLHGFSLSCTAPAMQKIITDSIDEKSHGTHFGFCHSISCLGRLVSSVVTTYLSMMIIMGYYGWRVCYFVFGFAWVVMAICTVFFMKPKETTSAPVESKTVTIQSNGSIFEAIKATFATKTSWILLFTIYISDAPFGAFVYMISYLQYTGLSDFMAGVGCATALVGGFIGGAIGGQLIDLCNDASPRYGRLTAGTMIVIGRVVIVLALFLGPLPANGRLAWFHYLEFALLGASLLTVSSVDRPIMAGVVEQQYQASANAINRCFAGIPSSATFVPLCGFLAEKAFGYIPTKESVQNMSEELKATNSQALGRSIMYIICVGTIINVGCYVAMFFTYPKDSEMIKQKQEEQSLVLV</sequence>
<evidence type="ECO:0000256" key="1">
    <source>
        <dbReference type="ARBA" id="ARBA00004141"/>
    </source>
</evidence>